<dbReference type="PROSITE" id="PS50878">
    <property type="entry name" value="RT_POL"/>
    <property type="match status" value="1"/>
</dbReference>
<reference evidence="8" key="1">
    <citation type="submission" date="2020-07" db="EMBL/GenBank/DDBJ databases">
        <title>Multicomponent nature underlies the extraordinary mechanical properties of spider dragline silk.</title>
        <authorList>
            <person name="Kono N."/>
            <person name="Nakamura H."/>
            <person name="Mori M."/>
            <person name="Yoshida Y."/>
            <person name="Ohtoshi R."/>
            <person name="Malay A.D."/>
            <person name="Moran D.A.P."/>
            <person name="Tomita M."/>
            <person name="Numata K."/>
            <person name="Arakawa K."/>
        </authorList>
    </citation>
    <scope>NUCLEOTIDE SEQUENCE</scope>
</reference>
<dbReference type="GO" id="GO:0003964">
    <property type="term" value="F:RNA-directed DNA polymerase activity"/>
    <property type="evidence" value="ECO:0007669"/>
    <property type="project" value="UniProtKB-KW"/>
</dbReference>
<name>A0A8X6IZD6_TRICU</name>
<evidence type="ECO:0000313" key="9">
    <source>
        <dbReference type="Proteomes" id="UP000887116"/>
    </source>
</evidence>
<dbReference type="InterPro" id="IPR000477">
    <property type="entry name" value="RT_dom"/>
</dbReference>
<evidence type="ECO:0000259" key="7">
    <source>
        <dbReference type="PROSITE" id="PS50878"/>
    </source>
</evidence>
<dbReference type="InterPro" id="IPR043502">
    <property type="entry name" value="DNA/RNA_pol_sf"/>
</dbReference>
<dbReference type="CDD" id="cd09274">
    <property type="entry name" value="RNase_HI_RT_Ty3"/>
    <property type="match status" value="1"/>
</dbReference>
<dbReference type="Gene3D" id="3.30.70.270">
    <property type="match status" value="2"/>
</dbReference>
<dbReference type="SUPFAM" id="SSF56672">
    <property type="entry name" value="DNA/RNA polymerases"/>
    <property type="match status" value="1"/>
</dbReference>
<dbReference type="Proteomes" id="UP000887116">
    <property type="component" value="Unassembled WGS sequence"/>
</dbReference>
<evidence type="ECO:0000256" key="6">
    <source>
        <dbReference type="ARBA" id="ARBA00023268"/>
    </source>
</evidence>
<proteinExistence type="predicted"/>
<organism evidence="8 9">
    <name type="scientific">Trichonephila clavata</name>
    <name type="common">Joro spider</name>
    <name type="synonym">Nephila clavata</name>
    <dbReference type="NCBI Taxonomy" id="2740835"/>
    <lineage>
        <taxon>Eukaryota</taxon>
        <taxon>Metazoa</taxon>
        <taxon>Ecdysozoa</taxon>
        <taxon>Arthropoda</taxon>
        <taxon>Chelicerata</taxon>
        <taxon>Arachnida</taxon>
        <taxon>Araneae</taxon>
        <taxon>Araneomorphae</taxon>
        <taxon>Entelegynae</taxon>
        <taxon>Araneoidea</taxon>
        <taxon>Nephilidae</taxon>
        <taxon>Trichonephila</taxon>
    </lineage>
</organism>
<evidence type="ECO:0000256" key="1">
    <source>
        <dbReference type="ARBA" id="ARBA00012493"/>
    </source>
</evidence>
<dbReference type="FunFam" id="3.30.70.270:FF:000003">
    <property type="entry name" value="Transposon Ty3-G Gag-Pol polyprotein"/>
    <property type="match status" value="1"/>
</dbReference>
<dbReference type="AlphaFoldDB" id="A0A8X6IZD6"/>
<keyword evidence="3" id="KW-0540">Nuclease</keyword>
<keyword evidence="4" id="KW-0378">Hydrolase</keyword>
<keyword evidence="4" id="KW-0255">Endonuclease</keyword>
<dbReference type="OrthoDB" id="6429370at2759"/>
<dbReference type="Pfam" id="PF00078">
    <property type="entry name" value="RVT_1"/>
    <property type="match status" value="1"/>
</dbReference>
<dbReference type="InterPro" id="IPR043128">
    <property type="entry name" value="Rev_trsase/Diguanyl_cyclase"/>
</dbReference>
<protein>
    <recommendedName>
        <fullName evidence="1">RNA-directed DNA polymerase</fullName>
        <ecNumber evidence="1">2.7.7.49</ecNumber>
    </recommendedName>
</protein>
<evidence type="ECO:0000256" key="5">
    <source>
        <dbReference type="ARBA" id="ARBA00022918"/>
    </source>
</evidence>
<dbReference type="InterPro" id="IPR050951">
    <property type="entry name" value="Retrovirus_Pol_polyprotein"/>
</dbReference>
<dbReference type="GO" id="GO:0004519">
    <property type="term" value="F:endonuclease activity"/>
    <property type="evidence" value="ECO:0007669"/>
    <property type="project" value="UniProtKB-KW"/>
</dbReference>
<dbReference type="Pfam" id="PF17919">
    <property type="entry name" value="RT_RNaseH_2"/>
    <property type="match status" value="1"/>
</dbReference>
<dbReference type="EMBL" id="BMAO01015772">
    <property type="protein sequence ID" value="GFR04088.1"/>
    <property type="molecule type" value="Genomic_DNA"/>
</dbReference>
<comment type="caution">
    <text evidence="8">The sequence shown here is derived from an EMBL/GenBank/DDBJ whole genome shotgun (WGS) entry which is preliminary data.</text>
</comment>
<keyword evidence="9" id="KW-1185">Reference proteome</keyword>
<evidence type="ECO:0000313" key="8">
    <source>
        <dbReference type="EMBL" id="GFR04088.1"/>
    </source>
</evidence>
<dbReference type="FunFam" id="3.10.20.370:FF:000001">
    <property type="entry name" value="Retrovirus-related Pol polyprotein from transposon 17.6-like protein"/>
    <property type="match status" value="1"/>
</dbReference>
<dbReference type="Gene3D" id="3.10.20.370">
    <property type="match status" value="1"/>
</dbReference>
<keyword evidence="6" id="KW-0511">Multifunctional enzyme</keyword>
<sequence length="303" mass="35258">METVLEGLSYEACLVYLDDIIIVRRSFEEHLNNIRRVLQKLKEAKLKLSPSKCHLFRREVTYLGHIISVEGVRTDPDKISAVKNWKRPTEVHQLRSFLDLCTYYWKFVKDFSTIARPLHKLTEAKQKFIWTDECNNAFKKLKDALTSTPILAYPEDGKQFILDTDASHESIGAVLSQEIDGQECVIAYFSKCLSRPERYYCVTRKELLAIVKAVEHFHPYLYGRRFLLRTDHASLTWLLNFKNSEGQIARWIPRLQEYDVEICHRKGSAHGNADALSRRPCPEGCKYCSRVEEKFGVIDPVVR</sequence>
<keyword evidence="2" id="KW-0808">Transferase</keyword>
<keyword evidence="2" id="KW-0548">Nucleotidyltransferase</keyword>
<dbReference type="EC" id="2.7.7.49" evidence="1"/>
<evidence type="ECO:0000256" key="3">
    <source>
        <dbReference type="ARBA" id="ARBA00022722"/>
    </source>
</evidence>
<evidence type="ECO:0000256" key="2">
    <source>
        <dbReference type="ARBA" id="ARBA00022695"/>
    </source>
</evidence>
<accession>A0A8X6IZD6</accession>
<dbReference type="InterPro" id="IPR041577">
    <property type="entry name" value="RT_RNaseH_2"/>
</dbReference>
<keyword evidence="5" id="KW-0695">RNA-directed DNA polymerase</keyword>
<dbReference type="FunFam" id="3.30.70.270:FF:000020">
    <property type="entry name" value="Transposon Tf2-6 polyprotein-like Protein"/>
    <property type="match status" value="1"/>
</dbReference>
<gene>
    <name evidence="8" type="primary">pol</name>
    <name evidence="8" type="ORF">TNCT_95651</name>
</gene>
<dbReference type="PANTHER" id="PTHR37984">
    <property type="entry name" value="PROTEIN CBG26694"/>
    <property type="match status" value="1"/>
</dbReference>
<dbReference type="PANTHER" id="PTHR37984:SF5">
    <property type="entry name" value="PROTEIN NYNRIN-LIKE"/>
    <property type="match status" value="1"/>
</dbReference>
<evidence type="ECO:0000256" key="4">
    <source>
        <dbReference type="ARBA" id="ARBA00022759"/>
    </source>
</evidence>
<feature type="domain" description="Reverse transcriptase" evidence="7">
    <location>
        <begin position="1"/>
        <end position="67"/>
    </location>
</feature>